<dbReference type="Proteomes" id="UP000058660">
    <property type="component" value="Chromosome"/>
</dbReference>
<evidence type="ECO:0000259" key="14">
    <source>
        <dbReference type="PROSITE" id="PS50862"/>
    </source>
</evidence>
<dbReference type="NCBIfam" id="TIGR00414">
    <property type="entry name" value="serS"/>
    <property type="match status" value="1"/>
</dbReference>
<dbReference type="Gene3D" id="1.10.287.40">
    <property type="entry name" value="Serine-tRNA synthetase, tRNA binding domain"/>
    <property type="match status" value="2"/>
</dbReference>
<dbReference type="Pfam" id="PF00587">
    <property type="entry name" value="tRNA-synt_2b"/>
    <property type="match status" value="1"/>
</dbReference>
<keyword evidence="7 12" id="KW-0067">ATP-binding</keyword>
<dbReference type="PANTHER" id="PTHR43697">
    <property type="entry name" value="SERYL-TRNA SYNTHETASE"/>
    <property type="match status" value="1"/>
</dbReference>
<dbReference type="InterPro" id="IPR002314">
    <property type="entry name" value="aa-tRNA-synt_IIb"/>
</dbReference>
<evidence type="ECO:0000256" key="5">
    <source>
        <dbReference type="ARBA" id="ARBA00022598"/>
    </source>
</evidence>
<evidence type="ECO:0000256" key="4">
    <source>
        <dbReference type="ARBA" id="ARBA00022490"/>
    </source>
</evidence>
<dbReference type="InterPro" id="IPR006195">
    <property type="entry name" value="aa-tRNA-synth_II"/>
</dbReference>
<dbReference type="CDD" id="cd00770">
    <property type="entry name" value="SerRS_core"/>
    <property type="match status" value="1"/>
</dbReference>
<feature type="binding site" evidence="12">
    <location>
        <begin position="348"/>
        <end position="351"/>
    </location>
    <ligand>
        <name>ATP</name>
        <dbReference type="ChEBI" id="CHEBI:30616"/>
    </ligand>
</feature>
<dbReference type="PRINTS" id="PR00981">
    <property type="entry name" value="TRNASYNTHSER"/>
</dbReference>
<dbReference type="SUPFAM" id="SSF46589">
    <property type="entry name" value="tRNA-binding arm"/>
    <property type="match status" value="1"/>
</dbReference>
<comment type="subcellular location">
    <subcellularLocation>
        <location evidence="1 12">Cytoplasm</location>
    </subcellularLocation>
</comment>
<feature type="binding site" evidence="12">
    <location>
        <position position="275"/>
    </location>
    <ligand>
        <name>ATP</name>
        <dbReference type="ChEBI" id="CHEBI:30616"/>
    </ligand>
</feature>
<evidence type="ECO:0000256" key="1">
    <source>
        <dbReference type="ARBA" id="ARBA00004496"/>
    </source>
</evidence>
<evidence type="ECO:0000256" key="8">
    <source>
        <dbReference type="ARBA" id="ARBA00022917"/>
    </source>
</evidence>
<dbReference type="InterPro" id="IPR045864">
    <property type="entry name" value="aa-tRNA-synth_II/BPL/LPL"/>
</dbReference>
<keyword evidence="13" id="KW-0175">Coiled coil</keyword>
<keyword evidence="6 12" id="KW-0547">Nucleotide-binding</keyword>
<dbReference type="PROSITE" id="PS50862">
    <property type="entry name" value="AA_TRNA_LIGASE_II"/>
    <property type="match status" value="1"/>
</dbReference>
<dbReference type="Pfam" id="PF02403">
    <property type="entry name" value="Seryl_tRNA_N"/>
    <property type="match status" value="1"/>
</dbReference>
<dbReference type="InterPro" id="IPR015866">
    <property type="entry name" value="Ser-tRNA-synth_1_N"/>
</dbReference>
<evidence type="ECO:0000256" key="6">
    <source>
        <dbReference type="ARBA" id="ARBA00022741"/>
    </source>
</evidence>
<comment type="catalytic activity">
    <reaction evidence="11 12">
        <text>tRNA(Ser) + L-serine + ATP = L-seryl-tRNA(Ser) + AMP + diphosphate + H(+)</text>
        <dbReference type="Rhea" id="RHEA:12292"/>
        <dbReference type="Rhea" id="RHEA-COMP:9669"/>
        <dbReference type="Rhea" id="RHEA-COMP:9703"/>
        <dbReference type="ChEBI" id="CHEBI:15378"/>
        <dbReference type="ChEBI" id="CHEBI:30616"/>
        <dbReference type="ChEBI" id="CHEBI:33019"/>
        <dbReference type="ChEBI" id="CHEBI:33384"/>
        <dbReference type="ChEBI" id="CHEBI:78442"/>
        <dbReference type="ChEBI" id="CHEBI:78533"/>
        <dbReference type="ChEBI" id="CHEBI:456215"/>
        <dbReference type="EC" id="6.1.1.11"/>
    </reaction>
</comment>
<evidence type="ECO:0000256" key="2">
    <source>
        <dbReference type="ARBA" id="ARBA00005045"/>
    </source>
</evidence>
<feature type="domain" description="Aminoacyl-transfer RNA synthetases class-II family profile" evidence="14">
    <location>
        <begin position="138"/>
        <end position="408"/>
    </location>
</feature>
<sequence length="424" mass="47649">MTMVDLKRLRQDPETFRKAIALKGVDLDLEALLALDREVQSLKARLQEVQTERNRIAKEVPKAPPEARPALVARGKALAEEAKALEEALREKETRLQELLLEVPLPPWPGAPVGPDDSANVEIKRVGTPREFPFPPLDHVSLLEKNGWWEPRVSKVSGSRTYALRGDLALYELALIRFAMDFMAKKGFTPLTLPSYAREAAFIGTGHFPAAKDQVWPIAGTDLYLTGTAEVVLNALHAGEILKKEELPKRYAGYAPAFRSEAGSAGKDVRGLMRVHQFHKVEQYVLTEATLEASDQAFQELLQNAEEIVSLLELPYRLLEVSTGDMGPGKWRQVDLEVWVPSEGRYRETHSCSALLDWQARRTGLRYRDEEGRVRHAYTLNNTALATPRILVMLLENHQLPDGRVRVPEALVPYMGKEVLEPCE</sequence>
<evidence type="ECO:0000313" key="15">
    <source>
        <dbReference type="EMBL" id="ALJ90923.1"/>
    </source>
</evidence>
<dbReference type="InterPro" id="IPR033729">
    <property type="entry name" value="SerRS_core"/>
</dbReference>
<proteinExistence type="inferred from homology"/>
<evidence type="ECO:0000256" key="10">
    <source>
        <dbReference type="ARBA" id="ARBA00047929"/>
    </source>
</evidence>
<evidence type="ECO:0000256" key="11">
    <source>
        <dbReference type="ARBA" id="ARBA00048823"/>
    </source>
</evidence>
<dbReference type="EC" id="6.1.1.11" evidence="12"/>
<dbReference type="GO" id="GO:0004828">
    <property type="term" value="F:serine-tRNA ligase activity"/>
    <property type="evidence" value="ECO:0007669"/>
    <property type="project" value="UniProtKB-EC"/>
</dbReference>
<evidence type="ECO:0000313" key="16">
    <source>
        <dbReference type="Proteomes" id="UP000058660"/>
    </source>
</evidence>
<evidence type="ECO:0000256" key="13">
    <source>
        <dbReference type="SAM" id="Coils"/>
    </source>
</evidence>
<protein>
    <recommendedName>
        <fullName evidence="12">Serine--tRNA ligase</fullName>
        <ecNumber evidence="12">6.1.1.11</ecNumber>
    </recommendedName>
    <alternativeName>
        <fullName evidence="12">Seryl-tRNA synthetase</fullName>
        <shortName evidence="12">SerRS</shortName>
    </alternativeName>
    <alternativeName>
        <fullName evidence="12">Seryl-tRNA(Ser/Sec) synthetase</fullName>
    </alternativeName>
</protein>
<keyword evidence="9 12" id="KW-0030">Aminoacyl-tRNA synthetase</keyword>
<dbReference type="InterPro" id="IPR010978">
    <property type="entry name" value="tRNA-bd_arm"/>
</dbReference>
<dbReference type="InterPro" id="IPR002317">
    <property type="entry name" value="Ser-tRNA-ligase_type_1"/>
</dbReference>
<comment type="catalytic activity">
    <reaction evidence="10 12">
        <text>tRNA(Sec) + L-serine + ATP = L-seryl-tRNA(Sec) + AMP + diphosphate + H(+)</text>
        <dbReference type="Rhea" id="RHEA:42580"/>
        <dbReference type="Rhea" id="RHEA-COMP:9742"/>
        <dbReference type="Rhea" id="RHEA-COMP:10128"/>
        <dbReference type="ChEBI" id="CHEBI:15378"/>
        <dbReference type="ChEBI" id="CHEBI:30616"/>
        <dbReference type="ChEBI" id="CHEBI:33019"/>
        <dbReference type="ChEBI" id="CHEBI:33384"/>
        <dbReference type="ChEBI" id="CHEBI:78442"/>
        <dbReference type="ChEBI" id="CHEBI:78533"/>
        <dbReference type="ChEBI" id="CHEBI:456215"/>
        <dbReference type="EC" id="6.1.1.11"/>
    </reaction>
</comment>
<dbReference type="InterPro" id="IPR042103">
    <property type="entry name" value="SerRS_1_N_sf"/>
</dbReference>
<feature type="binding site" evidence="12">
    <location>
        <begin position="259"/>
        <end position="261"/>
    </location>
    <ligand>
        <name>ATP</name>
        <dbReference type="ChEBI" id="CHEBI:30616"/>
    </ligand>
</feature>
<dbReference type="Gene3D" id="3.30.930.10">
    <property type="entry name" value="Bira Bifunctional Protein, Domain 2"/>
    <property type="match status" value="1"/>
</dbReference>
<keyword evidence="5 12" id="KW-0436">Ligase</keyword>
<accession>A0ABN4IH69</accession>
<keyword evidence="16" id="KW-1185">Reference proteome</keyword>
<keyword evidence="4 12" id="KW-0963">Cytoplasm</keyword>
<evidence type="ECO:0000256" key="9">
    <source>
        <dbReference type="ARBA" id="ARBA00023146"/>
    </source>
</evidence>
<name>A0ABN4IH69_THEA5</name>
<comment type="similarity">
    <text evidence="3 12">Belongs to the class-II aminoacyl-tRNA synthetase family. Type-1 seryl-tRNA synthetase subfamily.</text>
</comment>
<dbReference type="PIRSF" id="PIRSF001529">
    <property type="entry name" value="Ser-tRNA-synth_IIa"/>
    <property type="match status" value="1"/>
</dbReference>
<organism evidence="15 16">
    <name type="scientific">Thermus aquaticus (strain ATCC BAA-2747 / Y51MC23)</name>
    <dbReference type="NCBI Taxonomy" id="498848"/>
    <lineage>
        <taxon>Bacteria</taxon>
        <taxon>Thermotogati</taxon>
        <taxon>Deinococcota</taxon>
        <taxon>Deinococci</taxon>
        <taxon>Thermales</taxon>
        <taxon>Thermaceae</taxon>
        <taxon>Thermus</taxon>
    </lineage>
</organism>
<comment type="subunit">
    <text evidence="12">Homodimer. The tRNA molecule binds across the dimer.</text>
</comment>
<reference evidence="16" key="1">
    <citation type="journal article" date="2015" name="PLoS ONE">
        <title>Complete Genome Sequence of Thermus aquaticus Y51MC23.</title>
        <authorList>
            <person name="Brumm P.J."/>
            <person name="Monsma S."/>
            <person name="Keough B."/>
            <person name="Jasinovica S."/>
            <person name="Ferguson E."/>
            <person name="Schoenfeld T."/>
            <person name="Lodes M."/>
            <person name="Mead D.A."/>
        </authorList>
    </citation>
    <scope>NUCLEOTIDE SEQUENCE [LARGE SCALE GENOMIC DNA]</scope>
    <source>
        <strain evidence="16">BAA-2747 / Y51MC23</strain>
    </source>
</reference>
<dbReference type="SUPFAM" id="SSF55681">
    <property type="entry name" value="Class II aaRS and biotin synthetases"/>
    <property type="match status" value="1"/>
</dbReference>
<comment type="pathway">
    <text evidence="2 12">Aminoacyl-tRNA biosynthesis; selenocysteinyl-tRNA(Sec) biosynthesis; L-seryl-tRNA(Sec) from L-serine and tRNA(Sec): step 1/1.</text>
</comment>
<comment type="function">
    <text evidence="12">Catalyzes the attachment of serine to tRNA(Ser). Is also able to aminoacylate tRNA(Sec) with serine, to form the misacylated tRNA L-seryl-tRNA(Sec), which will be further converted into selenocysteinyl-tRNA(Sec).</text>
</comment>
<feature type="binding site" evidence="12">
    <location>
        <begin position="228"/>
        <end position="230"/>
    </location>
    <ligand>
        <name>L-serine</name>
        <dbReference type="ChEBI" id="CHEBI:33384"/>
    </ligand>
</feature>
<evidence type="ECO:0000256" key="3">
    <source>
        <dbReference type="ARBA" id="ARBA00010728"/>
    </source>
</evidence>
<dbReference type="EMBL" id="CP010822">
    <property type="protein sequence ID" value="ALJ90923.1"/>
    <property type="molecule type" value="Genomic_DNA"/>
</dbReference>
<feature type="coiled-coil region" evidence="13">
    <location>
        <begin position="32"/>
        <end position="102"/>
    </location>
</feature>
<evidence type="ECO:0000256" key="12">
    <source>
        <dbReference type="HAMAP-Rule" id="MF_00176"/>
    </source>
</evidence>
<comment type="domain">
    <text evidence="12">Consists of two distinct domains, a catalytic core and a N-terminal extension that is involved in tRNA binding.</text>
</comment>
<feature type="binding site" evidence="12">
    <location>
        <position position="282"/>
    </location>
    <ligand>
        <name>L-serine</name>
        <dbReference type="ChEBI" id="CHEBI:33384"/>
    </ligand>
</feature>
<dbReference type="PANTHER" id="PTHR43697:SF1">
    <property type="entry name" value="SERINE--TRNA LIGASE"/>
    <property type="match status" value="1"/>
</dbReference>
<feature type="binding site" evidence="12">
    <location>
        <position position="383"/>
    </location>
    <ligand>
        <name>L-serine</name>
        <dbReference type="ChEBI" id="CHEBI:33384"/>
    </ligand>
</feature>
<keyword evidence="8 12" id="KW-0648">Protein biosynthesis</keyword>
<dbReference type="HAMAP" id="MF_00176">
    <property type="entry name" value="Ser_tRNA_synth_type1"/>
    <property type="match status" value="1"/>
</dbReference>
<evidence type="ECO:0000256" key="7">
    <source>
        <dbReference type="ARBA" id="ARBA00022840"/>
    </source>
</evidence>
<gene>
    <name evidence="12" type="primary">serS</name>
    <name evidence="15" type="ORF">TO73_1075</name>
</gene>